<evidence type="ECO:0000256" key="1">
    <source>
        <dbReference type="SAM" id="MobiDB-lite"/>
    </source>
</evidence>
<name>A0A7J7VHX1_MYOMY</name>
<evidence type="ECO:0000313" key="2">
    <source>
        <dbReference type="EMBL" id="KAF6324807.1"/>
    </source>
</evidence>
<accession>A0A7J7VHX1</accession>
<organism evidence="2 3">
    <name type="scientific">Myotis myotis</name>
    <name type="common">Greater mouse-eared bat</name>
    <name type="synonym">Vespertilio myotis</name>
    <dbReference type="NCBI Taxonomy" id="51298"/>
    <lineage>
        <taxon>Eukaryota</taxon>
        <taxon>Metazoa</taxon>
        <taxon>Chordata</taxon>
        <taxon>Craniata</taxon>
        <taxon>Vertebrata</taxon>
        <taxon>Euteleostomi</taxon>
        <taxon>Mammalia</taxon>
        <taxon>Eutheria</taxon>
        <taxon>Laurasiatheria</taxon>
        <taxon>Chiroptera</taxon>
        <taxon>Yangochiroptera</taxon>
        <taxon>Vespertilionidae</taxon>
        <taxon>Myotis</taxon>
    </lineage>
</organism>
<dbReference type="AlphaFoldDB" id="A0A7J7VHX1"/>
<comment type="caution">
    <text evidence="2">The sequence shown here is derived from an EMBL/GenBank/DDBJ whole genome shotgun (WGS) entry which is preliminary data.</text>
</comment>
<sequence length="120" mass="12318">MQELPSGGQCAHIWGSSAQPQARLMAASTAVVVGASPAFSAALRMSDYSLGLFPAGKWTSPEGSRAARGMSDCQLRPNPPGSKPKPAGGHPPRGPRLREATGRAEGPPPPKCTNFCAPGL</sequence>
<evidence type="ECO:0000313" key="3">
    <source>
        <dbReference type="Proteomes" id="UP000527355"/>
    </source>
</evidence>
<proteinExistence type="predicted"/>
<dbReference type="Proteomes" id="UP000527355">
    <property type="component" value="Unassembled WGS sequence"/>
</dbReference>
<gene>
    <name evidence="2" type="ORF">mMyoMyo1_008273</name>
</gene>
<protein>
    <submittedName>
        <fullName evidence="2">Uncharacterized protein</fullName>
    </submittedName>
</protein>
<reference evidence="2 3" key="1">
    <citation type="journal article" date="2020" name="Nature">
        <title>Six reference-quality genomes reveal evolution of bat adaptations.</title>
        <authorList>
            <person name="Jebb D."/>
            <person name="Huang Z."/>
            <person name="Pippel M."/>
            <person name="Hughes G.M."/>
            <person name="Lavrichenko K."/>
            <person name="Devanna P."/>
            <person name="Winkler S."/>
            <person name="Jermiin L.S."/>
            <person name="Skirmuntt E.C."/>
            <person name="Katzourakis A."/>
            <person name="Burkitt-Gray L."/>
            <person name="Ray D.A."/>
            <person name="Sullivan K.A.M."/>
            <person name="Roscito J.G."/>
            <person name="Kirilenko B.M."/>
            <person name="Davalos L.M."/>
            <person name="Corthals A.P."/>
            <person name="Power M.L."/>
            <person name="Jones G."/>
            <person name="Ransome R.D."/>
            <person name="Dechmann D.K.N."/>
            <person name="Locatelli A.G."/>
            <person name="Puechmaille S.J."/>
            <person name="Fedrigo O."/>
            <person name="Jarvis E.D."/>
            <person name="Hiller M."/>
            <person name="Vernes S.C."/>
            <person name="Myers E.W."/>
            <person name="Teeling E.C."/>
        </authorList>
    </citation>
    <scope>NUCLEOTIDE SEQUENCE [LARGE SCALE GENOMIC DNA]</scope>
    <source>
        <strain evidence="2">MMyoMyo1</strain>
        <tissue evidence="2">Flight muscle</tissue>
    </source>
</reference>
<dbReference type="EMBL" id="JABWUV010000010">
    <property type="protein sequence ID" value="KAF6324807.1"/>
    <property type="molecule type" value="Genomic_DNA"/>
</dbReference>
<keyword evidence="3" id="KW-1185">Reference proteome</keyword>
<feature type="region of interest" description="Disordered" evidence="1">
    <location>
        <begin position="54"/>
        <end position="120"/>
    </location>
</feature>